<dbReference type="Pfam" id="PF18903">
    <property type="entry name" value="DUF5659"/>
    <property type="match status" value="1"/>
</dbReference>
<sequence>MVVDRNDKIVYDSNQIKMTINDSVLTHDTALAAYLVTQGFGSPIIEYENSSRVFFLFTNKPEITDFIDNYDAGRAEGNIVLFFVAYQTLLRRIKDK</sequence>
<proteinExistence type="predicted"/>
<comment type="caution">
    <text evidence="2">The sequence shown here is derived from an EMBL/GenBank/DDBJ whole genome shotgun (WGS) entry which is preliminary data.</text>
</comment>
<name>A0A0F9MK28_9ZZZZ</name>
<dbReference type="AlphaFoldDB" id="A0A0F9MK28"/>
<reference evidence="2" key="1">
    <citation type="journal article" date="2015" name="Nature">
        <title>Complex archaea that bridge the gap between prokaryotes and eukaryotes.</title>
        <authorList>
            <person name="Spang A."/>
            <person name="Saw J.H."/>
            <person name="Jorgensen S.L."/>
            <person name="Zaremba-Niedzwiedzka K."/>
            <person name="Martijn J."/>
            <person name="Lind A.E."/>
            <person name="van Eijk R."/>
            <person name="Schleper C."/>
            <person name="Guy L."/>
            <person name="Ettema T.J."/>
        </authorList>
    </citation>
    <scope>NUCLEOTIDE SEQUENCE</scope>
</reference>
<gene>
    <name evidence="2" type="ORF">LCGC14_1145900</name>
</gene>
<organism evidence="2">
    <name type="scientific">marine sediment metagenome</name>
    <dbReference type="NCBI Taxonomy" id="412755"/>
    <lineage>
        <taxon>unclassified sequences</taxon>
        <taxon>metagenomes</taxon>
        <taxon>ecological metagenomes</taxon>
    </lineage>
</organism>
<feature type="domain" description="DUF5659" evidence="1">
    <location>
        <begin position="25"/>
        <end position="95"/>
    </location>
</feature>
<dbReference type="InterPro" id="IPR043718">
    <property type="entry name" value="DUF5659"/>
</dbReference>
<accession>A0A0F9MK28</accession>
<protein>
    <recommendedName>
        <fullName evidence="1">DUF5659 domain-containing protein</fullName>
    </recommendedName>
</protein>
<dbReference type="EMBL" id="LAZR01005474">
    <property type="protein sequence ID" value="KKM99641.1"/>
    <property type="molecule type" value="Genomic_DNA"/>
</dbReference>
<evidence type="ECO:0000259" key="1">
    <source>
        <dbReference type="Pfam" id="PF18903"/>
    </source>
</evidence>
<evidence type="ECO:0000313" key="2">
    <source>
        <dbReference type="EMBL" id="KKM99641.1"/>
    </source>
</evidence>